<dbReference type="Pfam" id="PF01797">
    <property type="entry name" value="Y1_Tnp"/>
    <property type="match status" value="1"/>
</dbReference>
<organism evidence="2 3">
    <name type="scientific">Desulfuromonas versatilis</name>
    <dbReference type="NCBI Taxonomy" id="2802975"/>
    <lineage>
        <taxon>Bacteria</taxon>
        <taxon>Pseudomonadati</taxon>
        <taxon>Thermodesulfobacteriota</taxon>
        <taxon>Desulfuromonadia</taxon>
        <taxon>Desulfuromonadales</taxon>
        <taxon>Desulfuromonadaceae</taxon>
        <taxon>Desulfuromonas</taxon>
    </lineage>
</organism>
<dbReference type="PANTHER" id="PTHR34322">
    <property type="entry name" value="TRANSPOSASE, Y1_TNP DOMAIN-CONTAINING"/>
    <property type="match status" value="1"/>
</dbReference>
<evidence type="ECO:0000313" key="3">
    <source>
        <dbReference type="Proteomes" id="UP001319827"/>
    </source>
</evidence>
<dbReference type="Gene3D" id="3.30.70.1290">
    <property type="entry name" value="Transposase IS200-like"/>
    <property type="match status" value="1"/>
</dbReference>
<dbReference type="SMART" id="SM01321">
    <property type="entry name" value="Y1_Tnp"/>
    <property type="match status" value="1"/>
</dbReference>
<name>A0ABM8HWV7_9BACT</name>
<dbReference type="InterPro" id="IPR002686">
    <property type="entry name" value="Transposase_17"/>
</dbReference>
<evidence type="ECO:0000313" key="2">
    <source>
        <dbReference type="EMBL" id="BCR05060.1"/>
    </source>
</evidence>
<dbReference type="InterPro" id="IPR036515">
    <property type="entry name" value="Transposase_17_sf"/>
</dbReference>
<dbReference type="SUPFAM" id="SSF143422">
    <property type="entry name" value="Transposase IS200-like"/>
    <property type="match status" value="1"/>
</dbReference>
<evidence type="ECO:0000259" key="1">
    <source>
        <dbReference type="SMART" id="SM01321"/>
    </source>
</evidence>
<feature type="domain" description="Transposase IS200-like" evidence="1">
    <location>
        <begin position="3"/>
        <end position="100"/>
    </location>
</feature>
<sequence>MLKFSQDRQRYIQWLYQGRKRFGVSVLNYTVTCNHVHLLVKNDCSENNIPALMQLVSGRVGQEYNQRKGRKGAFWEDRYHATAIESGPHLTRCLTYIDLNMVRAGVVKHPAEWPHGGYQEVYGTRRRNTVLDLDALLDALELSSVSQLREVYRDWIDEALLTEDGLREEHWTRSIAVGSSDFIRQTQAALGARGKPRDIFQCGEAFVLREAEENYGPDFVPKNRPIAPEKG</sequence>
<protein>
    <submittedName>
        <fullName evidence="2">Transposase</fullName>
    </submittedName>
</protein>
<proteinExistence type="predicted"/>
<dbReference type="PANTHER" id="PTHR34322:SF2">
    <property type="entry name" value="TRANSPOSASE IS200-LIKE DOMAIN-CONTAINING PROTEIN"/>
    <property type="match status" value="1"/>
</dbReference>
<dbReference type="EMBL" id="AP024355">
    <property type="protein sequence ID" value="BCR05060.1"/>
    <property type="molecule type" value="Genomic_DNA"/>
</dbReference>
<reference evidence="2 3" key="2">
    <citation type="journal article" date="2021" name="Int. J. Syst. Evol. Microbiol.">
        <title>Isolation and Polyphasic Characterization of Desulfuromonas versatilis sp. Nov., an Electrogenic Bacteria Capable of Versatile Metabolism Isolated from a Graphene Oxide-Reducing Enrichment Culture.</title>
        <authorList>
            <person name="Xie L."/>
            <person name="Yoshida N."/>
            <person name="Ishii S."/>
            <person name="Meng L."/>
        </authorList>
    </citation>
    <scope>NUCLEOTIDE SEQUENCE [LARGE SCALE GENOMIC DNA]</scope>
    <source>
        <strain evidence="2 3">NIT-T3</strain>
    </source>
</reference>
<accession>A0ABM8HWV7</accession>
<keyword evidence="3" id="KW-1185">Reference proteome</keyword>
<reference evidence="2 3" key="1">
    <citation type="journal article" date="2016" name="C (Basel)">
        <title>Selective Growth of and Electricity Production by Marine Exoelectrogenic Bacteria in Self-Aggregated Hydrogel of Microbially Reduced Graphene Oxide.</title>
        <authorList>
            <person name="Yoshida N."/>
            <person name="Goto Y."/>
            <person name="Miyata Y."/>
        </authorList>
    </citation>
    <scope>NUCLEOTIDE SEQUENCE [LARGE SCALE GENOMIC DNA]</scope>
    <source>
        <strain evidence="2 3">NIT-T3</strain>
    </source>
</reference>
<dbReference type="Proteomes" id="UP001319827">
    <property type="component" value="Chromosome"/>
</dbReference>
<gene>
    <name evidence="2" type="ORF">DESUT3_21290</name>
</gene>